<gene>
    <name evidence="9" type="ORF">FAZ21_00035</name>
</gene>
<dbReference type="InterPro" id="IPR023550">
    <property type="entry name" value="PKHD_hydroxylase"/>
</dbReference>
<dbReference type="GO" id="GO:0005506">
    <property type="term" value="F:iron ion binding"/>
    <property type="evidence" value="ECO:0007669"/>
    <property type="project" value="UniProtKB-UniRule"/>
</dbReference>
<dbReference type="InterPro" id="IPR005123">
    <property type="entry name" value="Oxoglu/Fe-dep_dioxygenase_dom"/>
</dbReference>
<reference evidence="9 10" key="1">
    <citation type="submission" date="2019-04" db="EMBL/GenBank/DDBJ databases">
        <title>Chitiniphilus eburnea sp. nov., a novel chitinolytic bacterium isolated from aquaculture sludge.</title>
        <authorList>
            <person name="Sheng M."/>
        </authorList>
    </citation>
    <scope>NUCLEOTIDE SEQUENCE [LARGE SCALE GENOMIC DNA]</scope>
    <source>
        <strain evidence="9 10">HX-2-15</strain>
    </source>
</reference>
<dbReference type="SUPFAM" id="SSF51197">
    <property type="entry name" value="Clavaminate synthase-like"/>
    <property type="match status" value="1"/>
</dbReference>
<dbReference type="EMBL" id="SUMF01000001">
    <property type="protein sequence ID" value="TJZ78719.1"/>
    <property type="molecule type" value="Genomic_DNA"/>
</dbReference>
<dbReference type="InterPro" id="IPR044862">
    <property type="entry name" value="Pro_4_hyd_alph_FE2OG_OXY"/>
</dbReference>
<feature type="binding site" evidence="7">
    <location>
        <position position="98"/>
    </location>
    <ligand>
        <name>Fe cation</name>
        <dbReference type="ChEBI" id="CHEBI:24875"/>
    </ligand>
</feature>
<dbReference type="GO" id="GO:0016706">
    <property type="term" value="F:2-oxoglutarate-dependent dioxygenase activity"/>
    <property type="evidence" value="ECO:0007669"/>
    <property type="project" value="UniProtKB-UniRule"/>
</dbReference>
<dbReference type="PANTHER" id="PTHR41536:SF1">
    <property type="entry name" value="PKHD-TYPE HYDROXYLASE YBIX"/>
    <property type="match status" value="1"/>
</dbReference>
<dbReference type="SMART" id="SM00702">
    <property type="entry name" value="P4Hc"/>
    <property type="match status" value="1"/>
</dbReference>
<dbReference type="InterPro" id="IPR006620">
    <property type="entry name" value="Pro_4_hyd_alph"/>
</dbReference>
<dbReference type="RefSeq" id="WP_136771235.1">
    <property type="nucleotide sequence ID" value="NZ_CP156074.1"/>
</dbReference>
<evidence type="ECO:0000256" key="2">
    <source>
        <dbReference type="ARBA" id="ARBA00022723"/>
    </source>
</evidence>
<evidence type="ECO:0000256" key="5">
    <source>
        <dbReference type="ARBA" id="ARBA00023002"/>
    </source>
</evidence>
<keyword evidence="3 7" id="KW-0847">Vitamin C</keyword>
<evidence type="ECO:0000256" key="7">
    <source>
        <dbReference type="HAMAP-Rule" id="MF_00657"/>
    </source>
</evidence>
<dbReference type="Pfam" id="PF13640">
    <property type="entry name" value="2OG-FeII_Oxy_3"/>
    <property type="match status" value="1"/>
</dbReference>
<dbReference type="PROSITE" id="PS51471">
    <property type="entry name" value="FE2OG_OXY"/>
    <property type="match status" value="1"/>
</dbReference>
<dbReference type="GO" id="GO:0006974">
    <property type="term" value="P:DNA damage response"/>
    <property type="evidence" value="ECO:0007669"/>
    <property type="project" value="TreeGrafter"/>
</dbReference>
<proteinExistence type="inferred from homology"/>
<dbReference type="GO" id="GO:0006879">
    <property type="term" value="P:intracellular iron ion homeostasis"/>
    <property type="evidence" value="ECO:0007669"/>
    <property type="project" value="TreeGrafter"/>
</dbReference>
<evidence type="ECO:0000256" key="1">
    <source>
        <dbReference type="ARBA" id="ARBA00001961"/>
    </source>
</evidence>
<accession>A0A4U0QBI4</accession>
<dbReference type="NCBIfam" id="NF003975">
    <property type="entry name" value="PRK05467.1-4"/>
    <property type="match status" value="1"/>
</dbReference>
<feature type="binding site" evidence="7">
    <location>
        <position position="158"/>
    </location>
    <ligand>
        <name>Fe cation</name>
        <dbReference type="ChEBI" id="CHEBI:24875"/>
    </ligand>
</feature>
<dbReference type="OrthoDB" id="9812472at2"/>
<organism evidence="9 10">
    <name type="scientific">Chitiniphilus eburneus</name>
    <dbReference type="NCBI Taxonomy" id="2571148"/>
    <lineage>
        <taxon>Bacteria</taxon>
        <taxon>Pseudomonadati</taxon>
        <taxon>Pseudomonadota</taxon>
        <taxon>Betaproteobacteria</taxon>
        <taxon>Neisseriales</taxon>
        <taxon>Chitinibacteraceae</taxon>
        <taxon>Chitiniphilus</taxon>
    </lineage>
</organism>
<evidence type="ECO:0000259" key="8">
    <source>
        <dbReference type="PROSITE" id="PS51471"/>
    </source>
</evidence>
<feature type="binding site" evidence="7">
    <location>
        <position position="168"/>
    </location>
    <ligand>
        <name>2-oxoglutarate</name>
        <dbReference type="ChEBI" id="CHEBI:16810"/>
    </ligand>
</feature>
<protein>
    <submittedName>
        <fullName evidence="9">Fe2+-dependent dioxygenase</fullName>
    </submittedName>
</protein>
<keyword evidence="5 7" id="KW-0560">Oxidoreductase</keyword>
<evidence type="ECO:0000256" key="4">
    <source>
        <dbReference type="ARBA" id="ARBA00022964"/>
    </source>
</evidence>
<dbReference type="Pfam" id="PF18331">
    <property type="entry name" value="PKHD_C"/>
    <property type="match status" value="1"/>
</dbReference>
<dbReference type="GO" id="GO:0031418">
    <property type="term" value="F:L-ascorbic acid binding"/>
    <property type="evidence" value="ECO:0007669"/>
    <property type="project" value="UniProtKB-KW"/>
</dbReference>
<evidence type="ECO:0000313" key="9">
    <source>
        <dbReference type="EMBL" id="TJZ78719.1"/>
    </source>
</evidence>
<dbReference type="Gene3D" id="4.10.860.20">
    <property type="entry name" value="Rabenosyn, Rab binding domain"/>
    <property type="match status" value="1"/>
</dbReference>
<keyword evidence="2 7" id="KW-0479">Metal-binding</keyword>
<dbReference type="HAMAP" id="MF_00657">
    <property type="entry name" value="Hydroxyl_YbiX"/>
    <property type="match status" value="1"/>
</dbReference>
<evidence type="ECO:0000313" key="10">
    <source>
        <dbReference type="Proteomes" id="UP000310016"/>
    </source>
</evidence>
<dbReference type="Proteomes" id="UP000310016">
    <property type="component" value="Unassembled WGS sequence"/>
</dbReference>
<dbReference type="NCBIfam" id="NF003974">
    <property type="entry name" value="PRK05467.1-3"/>
    <property type="match status" value="1"/>
</dbReference>
<keyword evidence="4 7" id="KW-0223">Dioxygenase</keyword>
<comment type="caution">
    <text evidence="9">The sequence shown here is derived from an EMBL/GenBank/DDBJ whole genome shotgun (WGS) entry which is preliminary data.</text>
</comment>
<dbReference type="AlphaFoldDB" id="A0A4U0QBI4"/>
<dbReference type="PANTHER" id="PTHR41536">
    <property type="entry name" value="PKHD-TYPE HYDROXYLASE YBIX"/>
    <property type="match status" value="1"/>
</dbReference>
<evidence type="ECO:0000256" key="3">
    <source>
        <dbReference type="ARBA" id="ARBA00022896"/>
    </source>
</evidence>
<keyword evidence="10" id="KW-1185">Reference proteome</keyword>
<feature type="domain" description="Fe2OG dioxygenase" evidence="8">
    <location>
        <begin position="78"/>
        <end position="177"/>
    </location>
</feature>
<feature type="binding site" evidence="7">
    <location>
        <position position="96"/>
    </location>
    <ligand>
        <name>Fe cation</name>
        <dbReference type="ChEBI" id="CHEBI:24875"/>
    </ligand>
</feature>
<dbReference type="InterPro" id="IPR041097">
    <property type="entry name" value="PKHD_C"/>
</dbReference>
<keyword evidence="6 7" id="KW-0408">Iron</keyword>
<comment type="cofactor">
    <cofactor evidence="1 7">
        <name>L-ascorbate</name>
        <dbReference type="ChEBI" id="CHEBI:38290"/>
    </cofactor>
</comment>
<comment type="cofactor">
    <cofactor evidence="7">
        <name>Fe(2+)</name>
        <dbReference type="ChEBI" id="CHEBI:29033"/>
    </cofactor>
    <text evidence="7">Binds 1 Fe(2+) ion per subunit.</text>
</comment>
<sequence>MLLHLPQVLNPDQLRTLRADLDSADWVDGRRTVGPQGAAVKQNRQLAEGSPLARHWGPVILQALALHPLYFSAALPLRTVPPLFNRYEGGEHYGFHVDGSMRALPDGGMLRTDLSCTLFLAEPDEYEGGELMINDTYGQHEVKLPAGDLVLYPSSSLHCVAPVTRGARVASFFWLQSMVRDDGRRGMLFELDQTIQRLRAQLGDNADVVALTSHYHNLLRQWAEA</sequence>
<name>A0A4U0QBI4_9NEIS</name>
<dbReference type="Gene3D" id="2.60.120.620">
    <property type="entry name" value="q2cbj1_9rhob like domain"/>
    <property type="match status" value="1"/>
</dbReference>
<evidence type="ECO:0000256" key="6">
    <source>
        <dbReference type="ARBA" id="ARBA00023004"/>
    </source>
</evidence>